<proteinExistence type="inferred from homology"/>
<dbReference type="InterPro" id="IPR049163">
    <property type="entry name" value="Pif1-like_2B_dom"/>
</dbReference>
<dbReference type="EC" id="5.6.2.3" evidence="1"/>
<dbReference type="Pfam" id="PF05970">
    <property type="entry name" value="PIF1"/>
    <property type="match status" value="1"/>
</dbReference>
<keyword evidence="1" id="KW-0227">DNA damage</keyword>
<comment type="catalytic activity">
    <reaction evidence="1">
        <text>ATP + H2O = ADP + phosphate + H(+)</text>
        <dbReference type="Rhea" id="RHEA:13065"/>
        <dbReference type="ChEBI" id="CHEBI:15377"/>
        <dbReference type="ChEBI" id="CHEBI:15378"/>
        <dbReference type="ChEBI" id="CHEBI:30616"/>
        <dbReference type="ChEBI" id="CHEBI:43474"/>
        <dbReference type="ChEBI" id="CHEBI:456216"/>
        <dbReference type="EC" id="5.6.2.3"/>
    </reaction>
</comment>
<keyword evidence="1" id="KW-0378">Hydrolase</keyword>
<dbReference type="GO" id="GO:0016787">
    <property type="term" value="F:hydrolase activity"/>
    <property type="evidence" value="ECO:0007669"/>
    <property type="project" value="UniProtKB-KW"/>
</dbReference>
<keyword evidence="1" id="KW-0233">DNA recombination</keyword>
<dbReference type="EMBL" id="CM001223">
    <property type="protein sequence ID" value="KEH21931.1"/>
    <property type="molecule type" value="Genomic_DNA"/>
</dbReference>
<feature type="domain" description="DNA helicase Pif1-like DEAD-box helicase" evidence="2">
    <location>
        <begin position="335"/>
        <end position="538"/>
    </location>
</feature>
<dbReference type="EnsemblPlants" id="KEH21931">
    <property type="protein sequence ID" value="KEH21931"/>
    <property type="gene ID" value="MTR_7g027013"/>
</dbReference>
<keyword evidence="1" id="KW-0234">DNA repair</keyword>
<dbReference type="PANTHER" id="PTHR10492:SF101">
    <property type="entry name" value="ATP-DEPENDENT DNA HELICASE"/>
    <property type="match status" value="1"/>
</dbReference>
<comment type="cofactor">
    <cofactor evidence="1">
        <name>Mg(2+)</name>
        <dbReference type="ChEBI" id="CHEBI:18420"/>
    </cofactor>
</comment>
<dbReference type="GO" id="GO:0006281">
    <property type="term" value="P:DNA repair"/>
    <property type="evidence" value="ECO:0007669"/>
    <property type="project" value="UniProtKB-KW"/>
</dbReference>
<reference evidence="4 6" key="1">
    <citation type="journal article" date="2011" name="Nature">
        <title>The Medicago genome provides insight into the evolution of rhizobial symbioses.</title>
        <authorList>
            <person name="Young N.D."/>
            <person name="Debelle F."/>
            <person name="Oldroyd G.E."/>
            <person name="Geurts R."/>
            <person name="Cannon S.B."/>
            <person name="Udvardi M.K."/>
            <person name="Benedito V.A."/>
            <person name="Mayer K.F."/>
            <person name="Gouzy J."/>
            <person name="Schoof H."/>
            <person name="Van de Peer Y."/>
            <person name="Proost S."/>
            <person name="Cook D.R."/>
            <person name="Meyers B.C."/>
            <person name="Spannagl M."/>
            <person name="Cheung F."/>
            <person name="De Mita S."/>
            <person name="Krishnakumar V."/>
            <person name="Gundlach H."/>
            <person name="Zhou S."/>
            <person name="Mudge J."/>
            <person name="Bharti A.K."/>
            <person name="Murray J.D."/>
            <person name="Naoumkina M.A."/>
            <person name="Rosen B."/>
            <person name="Silverstein K.A."/>
            <person name="Tang H."/>
            <person name="Rombauts S."/>
            <person name="Zhao P.X."/>
            <person name="Zhou P."/>
            <person name="Barbe V."/>
            <person name="Bardou P."/>
            <person name="Bechner M."/>
            <person name="Bellec A."/>
            <person name="Berger A."/>
            <person name="Berges H."/>
            <person name="Bidwell S."/>
            <person name="Bisseling T."/>
            <person name="Choisne N."/>
            <person name="Couloux A."/>
            <person name="Denny R."/>
            <person name="Deshpande S."/>
            <person name="Dai X."/>
            <person name="Doyle J.J."/>
            <person name="Dudez A.M."/>
            <person name="Farmer A.D."/>
            <person name="Fouteau S."/>
            <person name="Franken C."/>
            <person name="Gibelin C."/>
            <person name="Gish J."/>
            <person name="Goldstein S."/>
            <person name="Gonzalez A.J."/>
            <person name="Green P.J."/>
            <person name="Hallab A."/>
            <person name="Hartog M."/>
            <person name="Hua A."/>
            <person name="Humphray S.J."/>
            <person name="Jeong D.H."/>
            <person name="Jing Y."/>
            <person name="Jocker A."/>
            <person name="Kenton S.M."/>
            <person name="Kim D.J."/>
            <person name="Klee K."/>
            <person name="Lai H."/>
            <person name="Lang C."/>
            <person name="Lin S."/>
            <person name="Macmil S.L."/>
            <person name="Magdelenat G."/>
            <person name="Matthews L."/>
            <person name="McCorrison J."/>
            <person name="Monaghan E.L."/>
            <person name="Mun J.H."/>
            <person name="Najar F.Z."/>
            <person name="Nicholson C."/>
            <person name="Noirot C."/>
            <person name="O'Bleness M."/>
            <person name="Paule C.R."/>
            <person name="Poulain J."/>
            <person name="Prion F."/>
            <person name="Qin B."/>
            <person name="Qu C."/>
            <person name="Retzel E.F."/>
            <person name="Riddle C."/>
            <person name="Sallet E."/>
            <person name="Samain S."/>
            <person name="Samson N."/>
            <person name="Sanders I."/>
            <person name="Saurat O."/>
            <person name="Scarpelli C."/>
            <person name="Schiex T."/>
            <person name="Segurens B."/>
            <person name="Severin A.J."/>
            <person name="Sherrier D.J."/>
            <person name="Shi R."/>
            <person name="Sims S."/>
            <person name="Singer S.R."/>
            <person name="Sinharoy S."/>
            <person name="Sterck L."/>
            <person name="Viollet A."/>
            <person name="Wang B.B."/>
            <person name="Wang K."/>
            <person name="Wang M."/>
            <person name="Wang X."/>
            <person name="Warfsmann J."/>
            <person name="Weissenbach J."/>
            <person name="White D.D."/>
            <person name="White J.D."/>
            <person name="Wiley G.B."/>
            <person name="Wincker P."/>
            <person name="Xing Y."/>
            <person name="Yang L."/>
            <person name="Yao Z."/>
            <person name="Ying F."/>
            <person name="Zhai J."/>
            <person name="Zhou L."/>
            <person name="Zuber A."/>
            <person name="Denarie J."/>
            <person name="Dixon R.A."/>
            <person name="May G.D."/>
            <person name="Schwartz D.C."/>
            <person name="Rogers J."/>
            <person name="Quetier F."/>
            <person name="Town C.D."/>
            <person name="Roe B.A."/>
        </authorList>
    </citation>
    <scope>NUCLEOTIDE SEQUENCE [LARGE SCALE GENOMIC DNA]</scope>
    <source>
        <strain evidence="4">A17</strain>
        <strain evidence="5 6">cv. Jemalong A17</strain>
    </source>
</reference>
<dbReference type="Gene3D" id="3.40.50.300">
    <property type="entry name" value="P-loop containing nucleotide triphosphate hydrolases"/>
    <property type="match status" value="1"/>
</dbReference>
<dbReference type="Proteomes" id="UP000002051">
    <property type="component" value="Unassembled WGS sequence"/>
</dbReference>
<evidence type="ECO:0000313" key="5">
    <source>
        <dbReference type="EnsemblPlants" id="KEH21931"/>
    </source>
</evidence>
<keyword evidence="1 4" id="KW-0347">Helicase</keyword>
<sequence>MIVDAEFQKCGLRHAHILVFLRPEFRCLHLNSIDKIISAEIPDVANSMKNHTNNNLMCGARDNQATKTKLYRRRNSGVFIQKGESFVDNRYVVPYNRQLLLKYNAHINVEWCNQSQSVKYLFKYVNKDHDRVTATFYQGGDACYDEIKMYYDCRYLSACEAVWRIFSFDINYREPSVERLNFYLECEEPVVFEDHEDLEDVIKKPHTRDTNLSMGTASYMHRLFVQLLVSNQFSQPEVVWSKTWQNLSDDMLHRQGRVLRVPDLVLDDDQLKNYTLAEIERLLHSHGKSMKEDYPTMPRTDVSFIHESRNILIYDEMNYTQHMLEIEHQKLMSTMTDEQKNVYDKIIARVDAILPGIFFLYGYGGTGMTFIWRALSYAIRSRKEIVLTVASSGIAAWLIPDERTAHSRFGIPIILDEISTCGIHSKSPLAKLVCKAKLIIWDEAPMIHKHCFEALHRSLRDILRVQNNGRTDVPFGGKVVVLGGDFRQILLVIPKGTRQEVVLTLSTNMCLLHGSSSSDIQERKQFSEWVLGGDGSVVDANDEDSDLNIPYDLLIQSSEEKTYLSCDSPLSTNSMASRPDDIHTPEFLNTINASGIPNHKLKLKVGVLIMLLRNLDPTTVLCNGTRLIITKMGRYVLEGKVITGSNIGDTVYIPRLSLTPYDTRIPFKFQ</sequence>
<comment type="similarity">
    <text evidence="1">Belongs to the helicase family.</text>
</comment>
<evidence type="ECO:0000256" key="1">
    <source>
        <dbReference type="RuleBase" id="RU363044"/>
    </source>
</evidence>
<gene>
    <name evidence="4" type="ordered locus">MTR_7g027013</name>
</gene>
<dbReference type="SUPFAM" id="SSF52540">
    <property type="entry name" value="P-loop containing nucleoside triphosphate hydrolases"/>
    <property type="match status" value="2"/>
</dbReference>
<dbReference type="GO" id="GO:0000723">
    <property type="term" value="P:telomere maintenance"/>
    <property type="evidence" value="ECO:0007669"/>
    <property type="project" value="InterPro"/>
</dbReference>
<dbReference type="AlphaFoldDB" id="A0A072TXP4"/>
<dbReference type="GO" id="GO:0043139">
    <property type="term" value="F:5'-3' DNA helicase activity"/>
    <property type="evidence" value="ECO:0007669"/>
    <property type="project" value="UniProtKB-EC"/>
</dbReference>
<accession>A0A072TXP4</accession>
<evidence type="ECO:0000313" key="6">
    <source>
        <dbReference type="Proteomes" id="UP000002051"/>
    </source>
</evidence>
<dbReference type="GO" id="GO:0006310">
    <property type="term" value="P:DNA recombination"/>
    <property type="evidence" value="ECO:0007669"/>
    <property type="project" value="UniProtKB-KW"/>
</dbReference>
<dbReference type="InterPro" id="IPR027417">
    <property type="entry name" value="P-loop_NTPase"/>
</dbReference>
<keyword evidence="6" id="KW-1185">Reference proteome</keyword>
<keyword evidence="1" id="KW-0067">ATP-binding</keyword>
<name>A0A072TXP4_MEDTR</name>
<reference evidence="4 6" key="2">
    <citation type="journal article" date="2014" name="BMC Genomics">
        <title>An improved genome release (version Mt4.0) for the model legume Medicago truncatula.</title>
        <authorList>
            <person name="Tang H."/>
            <person name="Krishnakumar V."/>
            <person name="Bidwell S."/>
            <person name="Rosen B."/>
            <person name="Chan A."/>
            <person name="Zhou S."/>
            <person name="Gentzbittel L."/>
            <person name="Childs K.L."/>
            <person name="Yandell M."/>
            <person name="Gundlach H."/>
            <person name="Mayer K.F."/>
            <person name="Schwartz D.C."/>
            <person name="Town C.D."/>
        </authorList>
    </citation>
    <scope>GENOME REANNOTATION</scope>
    <source>
        <strain evidence="4">A17</strain>
        <strain evidence="5 6">cv. Jemalong A17</strain>
    </source>
</reference>
<protein>
    <recommendedName>
        <fullName evidence="1">ATP-dependent DNA helicase</fullName>
        <ecNumber evidence="1">5.6.2.3</ecNumber>
    </recommendedName>
</protein>
<keyword evidence="1" id="KW-0547">Nucleotide-binding</keyword>
<dbReference type="HOGENOM" id="CLU_001324_0_1_1"/>
<evidence type="ECO:0000259" key="3">
    <source>
        <dbReference type="Pfam" id="PF21530"/>
    </source>
</evidence>
<organism evidence="4 6">
    <name type="scientific">Medicago truncatula</name>
    <name type="common">Barrel medic</name>
    <name type="synonym">Medicago tribuloides</name>
    <dbReference type="NCBI Taxonomy" id="3880"/>
    <lineage>
        <taxon>Eukaryota</taxon>
        <taxon>Viridiplantae</taxon>
        <taxon>Streptophyta</taxon>
        <taxon>Embryophyta</taxon>
        <taxon>Tracheophyta</taxon>
        <taxon>Spermatophyta</taxon>
        <taxon>Magnoliopsida</taxon>
        <taxon>eudicotyledons</taxon>
        <taxon>Gunneridae</taxon>
        <taxon>Pentapetalae</taxon>
        <taxon>rosids</taxon>
        <taxon>fabids</taxon>
        <taxon>Fabales</taxon>
        <taxon>Fabaceae</taxon>
        <taxon>Papilionoideae</taxon>
        <taxon>50 kb inversion clade</taxon>
        <taxon>NPAAA clade</taxon>
        <taxon>Hologalegina</taxon>
        <taxon>IRL clade</taxon>
        <taxon>Trifolieae</taxon>
        <taxon>Medicago</taxon>
    </lineage>
</organism>
<dbReference type="PANTHER" id="PTHR10492">
    <property type="match status" value="1"/>
</dbReference>
<feature type="domain" description="DNA helicase Pif1-like 2B" evidence="3">
    <location>
        <begin position="586"/>
        <end position="631"/>
    </location>
</feature>
<dbReference type="Pfam" id="PF21530">
    <property type="entry name" value="Pif1_2B_dom"/>
    <property type="match status" value="1"/>
</dbReference>
<dbReference type="STRING" id="3880.A0A072TXP4"/>
<evidence type="ECO:0000259" key="2">
    <source>
        <dbReference type="Pfam" id="PF05970"/>
    </source>
</evidence>
<dbReference type="InterPro" id="IPR010285">
    <property type="entry name" value="DNA_helicase_pif1-like_DEAD"/>
</dbReference>
<evidence type="ECO:0000313" key="4">
    <source>
        <dbReference type="EMBL" id="KEH21931.1"/>
    </source>
</evidence>
<reference evidence="5" key="3">
    <citation type="submission" date="2015-04" db="UniProtKB">
        <authorList>
            <consortium name="EnsemblPlants"/>
        </authorList>
    </citation>
    <scope>IDENTIFICATION</scope>
    <source>
        <strain evidence="5">cv. Jemalong A17</strain>
    </source>
</reference>
<dbReference type="GO" id="GO:0005524">
    <property type="term" value="F:ATP binding"/>
    <property type="evidence" value="ECO:0007669"/>
    <property type="project" value="UniProtKB-KW"/>
</dbReference>